<protein>
    <submittedName>
        <fullName evidence="2">Uncharacterized protein</fullName>
    </submittedName>
</protein>
<reference evidence="2" key="1">
    <citation type="journal article" date="2015" name="Genome Biol. Evol.">
        <title>Organellar Genomes of White Spruce (Picea glauca): Assembly and Annotation.</title>
        <authorList>
            <person name="Jackman S.D."/>
            <person name="Warren R.L."/>
            <person name="Gibb E.A."/>
            <person name="Vandervalk B.P."/>
            <person name="Mohamadi H."/>
            <person name="Chu J."/>
            <person name="Raymond A."/>
            <person name="Pleasance S."/>
            <person name="Coope R."/>
            <person name="Wildung M.R."/>
            <person name="Ritland C.E."/>
            <person name="Bousquet J."/>
            <person name="Jones S.J."/>
            <person name="Bohlmann J."/>
            <person name="Birol I."/>
        </authorList>
    </citation>
    <scope>NUCLEOTIDE SEQUENCE [LARGE SCALE GENOMIC DNA]</scope>
    <source>
        <tissue evidence="2">Flushing bud</tissue>
    </source>
</reference>
<gene>
    <name evidence="2" type="ORF">ABT39_MTgene1335</name>
</gene>
<evidence type="ECO:0000256" key="1">
    <source>
        <dbReference type="SAM" id="Phobius"/>
    </source>
</evidence>
<comment type="caution">
    <text evidence="2">The sequence shown here is derived from an EMBL/GenBank/DDBJ whole genome shotgun (WGS) entry which is preliminary data.</text>
</comment>
<proteinExistence type="predicted"/>
<dbReference type="EMBL" id="LKAM01000010">
    <property type="protein sequence ID" value="KUM46655.1"/>
    <property type="molecule type" value="Genomic_DNA"/>
</dbReference>
<accession>A0A117NGE3</accession>
<keyword evidence="1" id="KW-0472">Membrane</keyword>
<geneLocation type="mitochondrion" evidence="2"/>
<feature type="transmembrane region" description="Helical" evidence="1">
    <location>
        <begin position="31"/>
        <end position="49"/>
    </location>
</feature>
<keyword evidence="2" id="KW-0496">Mitochondrion</keyword>
<organism evidence="2">
    <name type="scientific">Picea glauca</name>
    <name type="common">White spruce</name>
    <name type="synonym">Pinus glauca</name>
    <dbReference type="NCBI Taxonomy" id="3330"/>
    <lineage>
        <taxon>Eukaryota</taxon>
        <taxon>Viridiplantae</taxon>
        <taxon>Streptophyta</taxon>
        <taxon>Embryophyta</taxon>
        <taxon>Tracheophyta</taxon>
        <taxon>Spermatophyta</taxon>
        <taxon>Pinopsida</taxon>
        <taxon>Pinidae</taxon>
        <taxon>Conifers I</taxon>
        <taxon>Pinales</taxon>
        <taxon>Pinaceae</taxon>
        <taxon>Picea</taxon>
    </lineage>
</organism>
<keyword evidence="1" id="KW-0812">Transmembrane</keyword>
<evidence type="ECO:0000313" key="2">
    <source>
        <dbReference type="EMBL" id="KUM46655.1"/>
    </source>
</evidence>
<dbReference type="AlphaFoldDB" id="A0A117NGE3"/>
<keyword evidence="1" id="KW-1133">Transmembrane helix</keyword>
<sequence>MGEILLLLGYQWSQLHLQFFYKSVLRMGGTAWTYIYYTAVIISVCIACLL</sequence>
<name>A0A117NGE3_PICGL</name>